<name>A0A8B8D0D3_CRAVI</name>
<evidence type="ECO:0000256" key="3">
    <source>
        <dbReference type="ARBA" id="ARBA00022989"/>
    </source>
</evidence>
<dbReference type="InterPro" id="IPR017452">
    <property type="entry name" value="GPCR_Rhodpsn_7TM"/>
</dbReference>
<keyword evidence="4" id="KW-0297">G-protein coupled receptor</keyword>
<dbReference type="PROSITE" id="PS50262">
    <property type="entry name" value="G_PROTEIN_RECEP_F1_2"/>
    <property type="match status" value="1"/>
</dbReference>
<dbReference type="Gene3D" id="1.20.1070.10">
    <property type="entry name" value="Rhodopsin 7-helix transmembrane proteins"/>
    <property type="match status" value="2"/>
</dbReference>
<keyword evidence="5 9" id="KW-0472">Membrane</keyword>
<feature type="compositionally biased region" description="Polar residues" evidence="8">
    <location>
        <begin position="295"/>
        <end position="340"/>
    </location>
</feature>
<evidence type="ECO:0000259" key="10">
    <source>
        <dbReference type="PROSITE" id="PS50262"/>
    </source>
</evidence>
<dbReference type="PRINTS" id="PR00237">
    <property type="entry name" value="GPCRRHODOPSN"/>
</dbReference>
<protein>
    <submittedName>
        <fullName evidence="12">D(2) dopamine receptor-like</fullName>
    </submittedName>
</protein>
<evidence type="ECO:0000313" key="12">
    <source>
        <dbReference type="RefSeq" id="XP_022320216.1"/>
    </source>
</evidence>
<dbReference type="OrthoDB" id="6160870at2759"/>
<dbReference type="InterPro" id="IPR050125">
    <property type="entry name" value="GPCR_opsins"/>
</dbReference>
<dbReference type="Pfam" id="PF00001">
    <property type="entry name" value="7tm_1"/>
    <property type="match status" value="1"/>
</dbReference>
<proteinExistence type="predicted"/>
<evidence type="ECO:0000256" key="5">
    <source>
        <dbReference type="ARBA" id="ARBA00023136"/>
    </source>
</evidence>
<feature type="transmembrane region" description="Helical" evidence="9">
    <location>
        <begin position="102"/>
        <end position="123"/>
    </location>
</feature>
<keyword evidence="11" id="KW-1185">Reference proteome</keyword>
<keyword evidence="3 9" id="KW-1133">Transmembrane helix</keyword>
<dbReference type="RefSeq" id="XP_022320216.1">
    <property type="nucleotide sequence ID" value="XM_022464508.1"/>
</dbReference>
<feature type="transmembrane region" description="Helical" evidence="9">
    <location>
        <begin position="65"/>
        <end position="82"/>
    </location>
</feature>
<evidence type="ECO:0000256" key="8">
    <source>
        <dbReference type="SAM" id="MobiDB-lite"/>
    </source>
</evidence>
<feature type="transmembrane region" description="Helical" evidence="9">
    <location>
        <begin position="192"/>
        <end position="214"/>
    </location>
</feature>
<evidence type="ECO:0000313" key="11">
    <source>
        <dbReference type="Proteomes" id="UP000694844"/>
    </source>
</evidence>
<organism evidence="11 12">
    <name type="scientific">Crassostrea virginica</name>
    <name type="common">Eastern oyster</name>
    <dbReference type="NCBI Taxonomy" id="6565"/>
    <lineage>
        <taxon>Eukaryota</taxon>
        <taxon>Metazoa</taxon>
        <taxon>Spiralia</taxon>
        <taxon>Lophotrochozoa</taxon>
        <taxon>Mollusca</taxon>
        <taxon>Bivalvia</taxon>
        <taxon>Autobranchia</taxon>
        <taxon>Pteriomorphia</taxon>
        <taxon>Ostreida</taxon>
        <taxon>Ostreoidea</taxon>
        <taxon>Ostreidae</taxon>
        <taxon>Crassostrea</taxon>
    </lineage>
</organism>
<dbReference type="GO" id="GO:0004930">
    <property type="term" value="F:G protein-coupled receptor activity"/>
    <property type="evidence" value="ECO:0007669"/>
    <property type="project" value="UniProtKB-KW"/>
</dbReference>
<dbReference type="Proteomes" id="UP000694844">
    <property type="component" value="Chromosome 3"/>
</dbReference>
<evidence type="ECO:0000256" key="9">
    <source>
        <dbReference type="SAM" id="Phobius"/>
    </source>
</evidence>
<dbReference type="GO" id="GO:0016020">
    <property type="term" value="C:membrane"/>
    <property type="evidence" value="ECO:0007669"/>
    <property type="project" value="UniProtKB-SubCell"/>
</dbReference>
<feature type="transmembrane region" description="Helical" evidence="9">
    <location>
        <begin position="416"/>
        <end position="437"/>
    </location>
</feature>
<keyword evidence="2 9" id="KW-0812">Transmembrane</keyword>
<feature type="region of interest" description="Disordered" evidence="8">
    <location>
        <begin position="283"/>
        <end position="344"/>
    </location>
</feature>
<gene>
    <name evidence="12" type="primary">LOC111122655</name>
</gene>
<feature type="transmembrane region" description="Helical" evidence="9">
    <location>
        <begin position="383"/>
        <end position="404"/>
    </location>
</feature>
<evidence type="ECO:0000256" key="2">
    <source>
        <dbReference type="ARBA" id="ARBA00022692"/>
    </source>
</evidence>
<dbReference type="GeneID" id="111122655"/>
<dbReference type="PANTHER" id="PTHR24240">
    <property type="entry name" value="OPSIN"/>
    <property type="match status" value="1"/>
</dbReference>
<sequence length="494" mass="55154">MSNASSLGDAVEAFSGPYLLWLERDVLPFISGTVLLCVLICGITLNALTVHAIRKKRITAHCRHLFLQLVALDFVAYLFLLLPNIISSFSKSWVLSDEFCQISGAIATTCFICVFIFLTYLCAERMVKMNNPSVYDGFFGNACICVIVSVVTWVVTFIGSVLPYAGWGTLQYISSQNRCNLKHSKNTINMNLIFFFGMFLPSLLSLIFSFGTFLQRKELLKSLTSLKSYVNNVNVKVRRKHREEGAAENIRLGDIVSDQSAALTDVENVDRALTSTEIEVRSLVSALDPPPSRATRASPTDPTSVQQPDRRSQPSPVNGESTRPRSRNSVSPVPEGTQTTRSEKEMRNILMKHGVSGDEATLEPKRVKSTVYKRSKEQTDFHLAATYLLILFIVSILWLPYVILCYVDVYDVTSVWGGWYSVVVMISDISYCIKPIVFMSHNHLFRKATSVGVPESLRTRVARAKKVLSKTAKKVDGVIFLKMGDDSITPIIEK</sequence>
<evidence type="ECO:0000256" key="1">
    <source>
        <dbReference type="ARBA" id="ARBA00004141"/>
    </source>
</evidence>
<dbReference type="KEGG" id="cvn:111122655"/>
<comment type="subcellular location">
    <subcellularLocation>
        <location evidence="1">Membrane</location>
        <topology evidence="1">Multi-pass membrane protein</topology>
    </subcellularLocation>
</comment>
<dbReference type="SUPFAM" id="SSF81321">
    <property type="entry name" value="Family A G protein-coupled receptor-like"/>
    <property type="match status" value="1"/>
</dbReference>
<reference evidence="12" key="1">
    <citation type="submission" date="2025-08" db="UniProtKB">
        <authorList>
            <consortium name="RefSeq"/>
        </authorList>
    </citation>
    <scope>IDENTIFICATION</scope>
    <source>
        <tissue evidence="12">Whole sample</tissue>
    </source>
</reference>
<dbReference type="AlphaFoldDB" id="A0A8B8D0D3"/>
<evidence type="ECO:0000256" key="6">
    <source>
        <dbReference type="ARBA" id="ARBA00023170"/>
    </source>
</evidence>
<accession>A0A8B8D0D3</accession>
<evidence type="ECO:0000256" key="7">
    <source>
        <dbReference type="ARBA" id="ARBA00023224"/>
    </source>
</evidence>
<feature type="domain" description="G-protein coupled receptors family 1 profile" evidence="10">
    <location>
        <begin position="45"/>
        <end position="438"/>
    </location>
</feature>
<feature type="transmembrane region" description="Helical" evidence="9">
    <location>
        <begin position="29"/>
        <end position="53"/>
    </location>
</feature>
<dbReference type="InterPro" id="IPR000276">
    <property type="entry name" value="GPCR_Rhodpsn"/>
</dbReference>
<feature type="transmembrane region" description="Helical" evidence="9">
    <location>
        <begin position="135"/>
        <end position="162"/>
    </location>
</feature>
<keyword evidence="6" id="KW-0675">Receptor</keyword>
<keyword evidence="7" id="KW-0807">Transducer</keyword>
<evidence type="ECO:0000256" key="4">
    <source>
        <dbReference type="ARBA" id="ARBA00023040"/>
    </source>
</evidence>